<evidence type="ECO:0000313" key="2">
    <source>
        <dbReference type="Proteomes" id="UP000028582"/>
    </source>
</evidence>
<comment type="caution">
    <text evidence="1">The sequence shown here is derived from an EMBL/GenBank/DDBJ whole genome shotgun (WGS) entry which is preliminary data.</text>
</comment>
<dbReference type="EMBL" id="ANJA01001494">
    <property type="protein sequence ID" value="ETO76904.1"/>
    <property type="molecule type" value="Genomic_DNA"/>
</dbReference>
<organism evidence="1 2">
    <name type="scientific">Phytophthora nicotianae P1976</name>
    <dbReference type="NCBI Taxonomy" id="1317066"/>
    <lineage>
        <taxon>Eukaryota</taxon>
        <taxon>Sar</taxon>
        <taxon>Stramenopiles</taxon>
        <taxon>Oomycota</taxon>
        <taxon>Peronosporomycetes</taxon>
        <taxon>Peronosporales</taxon>
        <taxon>Peronosporaceae</taxon>
        <taxon>Phytophthora</taxon>
    </lineage>
</organism>
<gene>
    <name evidence="1" type="ORF">F444_07790</name>
</gene>
<accession>A0A081ADE3</accession>
<dbReference type="AlphaFoldDB" id="A0A081ADE3"/>
<reference evidence="1 2" key="1">
    <citation type="submission" date="2013-11" db="EMBL/GenBank/DDBJ databases">
        <title>The Genome Sequence of Phytophthora parasitica P1976.</title>
        <authorList>
            <consortium name="The Broad Institute Genomics Platform"/>
            <person name="Russ C."/>
            <person name="Tyler B."/>
            <person name="Panabieres F."/>
            <person name="Shan W."/>
            <person name="Tripathy S."/>
            <person name="Grunwald N."/>
            <person name="Machado M."/>
            <person name="Johnson C.S."/>
            <person name="Walker B."/>
            <person name="Young S."/>
            <person name="Zeng Q."/>
            <person name="Gargeya S."/>
            <person name="Fitzgerald M."/>
            <person name="Haas B."/>
            <person name="Abouelleil A."/>
            <person name="Allen A.W."/>
            <person name="Alvarado L."/>
            <person name="Arachchi H.M."/>
            <person name="Berlin A.M."/>
            <person name="Chapman S.B."/>
            <person name="Gainer-Dewar J."/>
            <person name="Goldberg J."/>
            <person name="Griggs A."/>
            <person name="Gujja S."/>
            <person name="Hansen M."/>
            <person name="Howarth C."/>
            <person name="Imamovic A."/>
            <person name="Ireland A."/>
            <person name="Larimer J."/>
            <person name="McCowan C."/>
            <person name="Murphy C."/>
            <person name="Pearson M."/>
            <person name="Poon T.W."/>
            <person name="Priest M."/>
            <person name="Roberts A."/>
            <person name="Saif S."/>
            <person name="Shea T."/>
            <person name="Sisk P."/>
            <person name="Sykes S."/>
            <person name="Wortman J."/>
            <person name="Nusbaum C."/>
            <person name="Birren B."/>
        </authorList>
    </citation>
    <scope>NUCLEOTIDE SEQUENCE [LARGE SCALE GENOMIC DNA]</scope>
    <source>
        <strain evidence="1 2">P1976</strain>
    </source>
</reference>
<sequence length="41" mass="4393">MNSGAASASRLMQIASNHFQAWQTCVQDQANETHQGGVMSV</sequence>
<dbReference type="Proteomes" id="UP000028582">
    <property type="component" value="Unassembled WGS sequence"/>
</dbReference>
<evidence type="ECO:0000313" key="1">
    <source>
        <dbReference type="EMBL" id="ETO76904.1"/>
    </source>
</evidence>
<name>A0A081ADE3_PHYNI</name>
<proteinExistence type="predicted"/>
<protein>
    <submittedName>
        <fullName evidence="1">Uncharacterized protein</fullName>
    </submittedName>
</protein>